<evidence type="ECO:0000313" key="4">
    <source>
        <dbReference type="EMBL" id="KHJ34001.1"/>
    </source>
</evidence>
<dbReference type="PANTHER" id="PTHR22100:SF13">
    <property type="entry name" value="WINGS APART-LIKE PROTEIN HOMOLOG"/>
    <property type="match status" value="1"/>
</dbReference>
<dbReference type="HOGENOM" id="CLU_290556_0_0_1"/>
<evidence type="ECO:0000256" key="1">
    <source>
        <dbReference type="ARBA" id="ARBA00006854"/>
    </source>
</evidence>
<organism evidence="4 5">
    <name type="scientific">Uncinula necator</name>
    <name type="common">Grape powdery mildew</name>
    <dbReference type="NCBI Taxonomy" id="52586"/>
    <lineage>
        <taxon>Eukaryota</taxon>
        <taxon>Fungi</taxon>
        <taxon>Dikarya</taxon>
        <taxon>Ascomycota</taxon>
        <taxon>Pezizomycotina</taxon>
        <taxon>Leotiomycetes</taxon>
        <taxon>Erysiphales</taxon>
        <taxon>Erysiphaceae</taxon>
        <taxon>Erysiphe</taxon>
    </lineage>
</organism>
<dbReference type="PANTHER" id="PTHR22100">
    <property type="entry name" value="WINGS APART-LIKE PROTEIN HOMOLOG"/>
    <property type="match status" value="1"/>
</dbReference>
<evidence type="ECO:0000313" key="5">
    <source>
        <dbReference type="Proteomes" id="UP000030854"/>
    </source>
</evidence>
<dbReference type="AlphaFoldDB" id="A0A0B1PAK3"/>
<dbReference type="Pfam" id="PF07814">
    <property type="entry name" value="WAPL"/>
    <property type="match status" value="1"/>
</dbReference>
<proteinExistence type="inferred from homology"/>
<name>A0A0B1PAK3_UNCNE</name>
<dbReference type="InterPro" id="IPR011989">
    <property type="entry name" value="ARM-like"/>
</dbReference>
<feature type="region of interest" description="Disordered" evidence="2">
    <location>
        <begin position="460"/>
        <end position="513"/>
    </location>
</feature>
<dbReference type="EMBL" id="JNVN01001108">
    <property type="protein sequence ID" value="KHJ34001.1"/>
    <property type="molecule type" value="Genomic_DNA"/>
</dbReference>
<comment type="similarity">
    <text evidence="1">Belongs to the WAPL family.</text>
</comment>
<feature type="domain" description="Wings apart-like protein C-terminal" evidence="3">
    <location>
        <begin position="581"/>
        <end position="918"/>
    </location>
</feature>
<evidence type="ECO:0000259" key="3">
    <source>
        <dbReference type="Pfam" id="PF07814"/>
    </source>
</evidence>
<feature type="region of interest" description="Disordered" evidence="2">
    <location>
        <begin position="407"/>
        <end position="441"/>
    </location>
</feature>
<keyword evidence="5" id="KW-1185">Reference proteome</keyword>
<reference evidence="4 5" key="1">
    <citation type="journal article" date="2014" name="BMC Genomics">
        <title>Adaptive genomic structural variation in the grape powdery mildew pathogen, Erysiphe necator.</title>
        <authorList>
            <person name="Jones L."/>
            <person name="Riaz S."/>
            <person name="Morales-Cruz A."/>
            <person name="Amrine K.C."/>
            <person name="McGuire B."/>
            <person name="Gubler W.D."/>
            <person name="Walker M.A."/>
            <person name="Cantu D."/>
        </authorList>
    </citation>
    <scope>NUCLEOTIDE SEQUENCE [LARGE SCALE GENOMIC DNA]</scope>
    <source>
        <strain evidence="5">c</strain>
    </source>
</reference>
<dbReference type="Proteomes" id="UP000030854">
    <property type="component" value="Unassembled WGS sequence"/>
</dbReference>
<dbReference type="InterPro" id="IPR039874">
    <property type="entry name" value="WAPL"/>
</dbReference>
<gene>
    <name evidence="4" type="ORF">EV44_g2090</name>
</gene>
<feature type="compositionally biased region" description="Basic and acidic residues" evidence="2">
    <location>
        <begin position="420"/>
        <end position="432"/>
    </location>
</feature>
<feature type="compositionally biased region" description="Polar residues" evidence="2">
    <location>
        <begin position="407"/>
        <end position="419"/>
    </location>
</feature>
<dbReference type="STRING" id="52586.A0A0B1PAK3"/>
<feature type="compositionally biased region" description="Polar residues" evidence="2">
    <location>
        <begin position="502"/>
        <end position="513"/>
    </location>
</feature>
<feature type="region of interest" description="Disordered" evidence="2">
    <location>
        <begin position="551"/>
        <end position="570"/>
    </location>
</feature>
<feature type="region of interest" description="Disordered" evidence="2">
    <location>
        <begin position="338"/>
        <end position="363"/>
    </location>
</feature>
<dbReference type="InterPro" id="IPR022771">
    <property type="entry name" value="WAPL_C"/>
</dbReference>
<feature type="compositionally biased region" description="Low complexity" evidence="2">
    <location>
        <begin position="478"/>
        <end position="492"/>
    </location>
</feature>
<sequence>MANSRNNINVRKTITTYGKTRRKIINGSVFNTDTQEATTNIVNQNAVKDGLRGKDVSVDITSSNSRKSENSLAKPIDIYDFPSDDETQIKEATPRCGQESFQHVEPNELLQGNNNQRRSNIAINNVRSNSVPHEDAKSRLKAKSKNLPELTDNISNINQFNKKISVRRSPKLVRSISDSHSYLEIHEKKYKAKQFTATGPSDAPKSDKDNLKRKYTAVTSKTQLCKMSPELSSLSLITSKMTRLKENDTFDMPVNDDQTISVRSLPRRIAKTSNFNQRRNRSPVAAKVEEKKKIVEPSLLNDKGTKESLYISRELSSPTKKGHSLEIKYGNTASMSLEAQKVKKSRKQKQPKSASEITSEKAKPYLSLPANDLDMISIQPKISPERHSIWQDLLDIASDADQELSEISDSASHSYLESSTFRHDNSQLEPKNEATPPSENMHRLRMIDSLVQKAENLNPSDNVLSDELESDKESHTLSIKSSVSPSRSRSQSNNFEPLGSQVMPQESQSSISSLGVGPKFTYSQQRSMLAEEDLVKDLAFSLLATGQDHVGKRSRRGSVPKLKPLSSFHDEEEEDESQVLIKSVYELRKSGAIKRFVDECTDLFDRIGYPGKVNSIRRSGLLDLASKMRDTNFAQQFRANSMEQQLFLKLNEEKDAISGFLIMSILIALVMEGPVVHLIPFLCLNGFKKLIFNLLDFKLGIPKICKDRKTNMSKLAQSLLVEYHNQLLRSPSLDGKDLDMISPRTIALICLKKLFYQSRDVENSSSLISEELVEKLFTIMKLILSESLQKSSNDEISIDLPLVAECLQLYYTAASNFLDKNKWLNNYLPLLADVLELTLHHDLCDAHTEILKLTLQVTNQNSLAVEKFVQPSLILTLSKRFVSQFNFLNGSHSESQFSRILDHLSLLLGVLINFSESSPRVGEYLQAFKHTNDEDPLKDMIIIFQVHSENISQAESEQEVLRNVVLGYLSVTLGFLFLYPPIGNRLRDEKTKLLDCIEEFILIHKLADKKLIDEASNSQITAGLGEEEVQIEAHKELTERLERLVVMLKFENR</sequence>
<evidence type="ECO:0000256" key="2">
    <source>
        <dbReference type="SAM" id="MobiDB-lite"/>
    </source>
</evidence>
<protein>
    <submittedName>
        <fullName evidence="4">Putative rheb small monomeric gtpase protein</fullName>
    </submittedName>
</protein>
<accession>A0A0B1PAK3</accession>
<comment type="caution">
    <text evidence="4">The sequence shown here is derived from an EMBL/GenBank/DDBJ whole genome shotgun (WGS) entry which is preliminary data.</text>
</comment>
<dbReference type="Gene3D" id="1.25.10.10">
    <property type="entry name" value="Leucine-rich Repeat Variant"/>
    <property type="match status" value="1"/>
</dbReference>